<organism evidence="1">
    <name type="scientific">Wuchereria bancrofti</name>
    <dbReference type="NCBI Taxonomy" id="6293"/>
    <lineage>
        <taxon>Eukaryota</taxon>
        <taxon>Metazoa</taxon>
        <taxon>Ecdysozoa</taxon>
        <taxon>Nematoda</taxon>
        <taxon>Chromadorea</taxon>
        <taxon>Rhabditida</taxon>
        <taxon>Spirurina</taxon>
        <taxon>Spiruromorpha</taxon>
        <taxon>Filarioidea</taxon>
        <taxon>Onchocercidae</taxon>
        <taxon>Wuchereria</taxon>
    </lineage>
</organism>
<proteinExistence type="predicted"/>
<protein>
    <submittedName>
        <fullName evidence="1">Uncharacterized protein</fullName>
    </submittedName>
</protein>
<reference evidence="1" key="1">
    <citation type="submission" date="2016-11" db="UniProtKB">
        <authorList>
            <consortium name="WormBaseParasite"/>
        </authorList>
    </citation>
    <scope>IDENTIFICATION</scope>
    <source>
        <strain evidence="1">pt0022</strain>
    </source>
</reference>
<accession>A0A1I8EMC9</accession>
<name>A0A1I8EMC9_WUCBA</name>
<dbReference type="WBParaSite" id="maker-PairedContig_311-snap-gene-0.8-mRNA-1">
    <property type="protein sequence ID" value="maker-PairedContig_311-snap-gene-0.8-mRNA-1"/>
    <property type="gene ID" value="maker-PairedContig_311-snap-gene-0.8"/>
</dbReference>
<sequence length="61" mass="7029">MCLTNFGCVAIEISAHNYTILFSPSGFPMVFKNCLLNHRVIWLITHRITISQCYDDVIVLR</sequence>
<evidence type="ECO:0000313" key="1">
    <source>
        <dbReference type="WBParaSite" id="maker-PairedContig_311-snap-gene-0.8-mRNA-1"/>
    </source>
</evidence>
<dbReference type="AlphaFoldDB" id="A0A1I8EMC9"/>